<dbReference type="InterPro" id="IPR030960">
    <property type="entry name" value="DHQS/DOIS_N"/>
</dbReference>
<dbReference type="RefSeq" id="XP_005645270.1">
    <property type="nucleotide sequence ID" value="XM_005645213.1"/>
</dbReference>
<evidence type="ECO:0000259" key="4">
    <source>
        <dbReference type="Pfam" id="PF26558"/>
    </source>
</evidence>
<dbReference type="InterPro" id="IPR002812">
    <property type="entry name" value="DHQS"/>
</dbReference>
<evidence type="ECO:0000313" key="5">
    <source>
        <dbReference type="EMBL" id="EIE20726.1"/>
    </source>
</evidence>
<keyword evidence="2" id="KW-0057">Aromatic amino acid biosynthesis</keyword>
<proteinExistence type="predicted"/>
<feature type="domain" description="3-dehydroquinate synthase C-terminal" evidence="4">
    <location>
        <begin position="153"/>
        <end position="330"/>
    </location>
</feature>
<keyword evidence="1" id="KW-0028">Amino-acid biosynthesis</keyword>
<dbReference type="AlphaFoldDB" id="I0YQQ7"/>
<dbReference type="GO" id="GO:0008652">
    <property type="term" value="P:amino acid biosynthetic process"/>
    <property type="evidence" value="ECO:0007669"/>
    <property type="project" value="UniProtKB-KW"/>
</dbReference>
<dbReference type="Pfam" id="PF26558">
    <property type="entry name" value="DHQS_2nd"/>
    <property type="match status" value="1"/>
</dbReference>
<dbReference type="KEGG" id="csl:COCSUDRAFT_18062"/>
<evidence type="ECO:0000256" key="1">
    <source>
        <dbReference type="ARBA" id="ARBA00022605"/>
    </source>
</evidence>
<protein>
    <submittedName>
        <fullName evidence="5">DHQS-domain-containing protein</fullName>
    </submittedName>
</protein>
<dbReference type="STRING" id="574566.I0YQQ7"/>
<comment type="caution">
    <text evidence="5">The sequence shown here is derived from an EMBL/GenBank/DDBJ whole genome shotgun (WGS) entry which is preliminary data.</text>
</comment>
<name>I0YQQ7_COCSC</name>
<dbReference type="eggNOG" id="ENOG502QSUR">
    <property type="taxonomic scope" value="Eukaryota"/>
</dbReference>
<dbReference type="Proteomes" id="UP000007264">
    <property type="component" value="Unassembled WGS sequence"/>
</dbReference>
<feature type="non-terminal residue" evidence="5">
    <location>
        <position position="1"/>
    </location>
</feature>
<dbReference type="PANTHER" id="PTHR33563">
    <property type="match status" value="1"/>
</dbReference>
<dbReference type="EMBL" id="AGSI01000014">
    <property type="protein sequence ID" value="EIE20726.1"/>
    <property type="molecule type" value="Genomic_DNA"/>
</dbReference>
<dbReference type="InterPro" id="IPR056179">
    <property type="entry name" value="DHQS_C"/>
</dbReference>
<gene>
    <name evidence="5" type="ORF">COCSUDRAFT_18062</name>
</gene>
<evidence type="ECO:0000256" key="2">
    <source>
        <dbReference type="ARBA" id="ARBA00023141"/>
    </source>
</evidence>
<dbReference type="GO" id="GO:0016491">
    <property type="term" value="F:oxidoreductase activity"/>
    <property type="evidence" value="ECO:0007669"/>
    <property type="project" value="InterPro"/>
</dbReference>
<organism evidence="5 6">
    <name type="scientific">Coccomyxa subellipsoidea (strain C-169)</name>
    <name type="common">Green microalga</name>
    <dbReference type="NCBI Taxonomy" id="574566"/>
    <lineage>
        <taxon>Eukaryota</taxon>
        <taxon>Viridiplantae</taxon>
        <taxon>Chlorophyta</taxon>
        <taxon>core chlorophytes</taxon>
        <taxon>Trebouxiophyceae</taxon>
        <taxon>Trebouxiophyceae incertae sedis</taxon>
        <taxon>Coccomyxaceae</taxon>
        <taxon>Coccomyxa</taxon>
        <taxon>Coccomyxa subellipsoidea</taxon>
    </lineage>
</organism>
<dbReference type="GO" id="GO:0003856">
    <property type="term" value="F:3-dehydroquinate synthase activity"/>
    <property type="evidence" value="ECO:0007669"/>
    <property type="project" value="InterPro"/>
</dbReference>
<dbReference type="PANTHER" id="PTHR33563:SF1">
    <property type="entry name" value="3-DEHYDROQUINATE SYNTHASE"/>
    <property type="match status" value="1"/>
</dbReference>
<dbReference type="Pfam" id="PF01959">
    <property type="entry name" value="DHQS"/>
    <property type="match status" value="1"/>
</dbReference>
<keyword evidence="6" id="KW-1185">Reference proteome</keyword>
<evidence type="ECO:0000313" key="6">
    <source>
        <dbReference type="Proteomes" id="UP000007264"/>
    </source>
</evidence>
<dbReference type="GeneID" id="17038705"/>
<evidence type="ECO:0000259" key="3">
    <source>
        <dbReference type="Pfam" id="PF01959"/>
    </source>
</evidence>
<feature type="domain" description="3-dehydroquinate synthase N-terminal" evidence="3">
    <location>
        <begin position="2"/>
        <end position="134"/>
    </location>
</feature>
<dbReference type="OrthoDB" id="3275at2759"/>
<dbReference type="GO" id="GO:0009073">
    <property type="term" value="P:aromatic amino acid family biosynthetic process"/>
    <property type="evidence" value="ECO:0007669"/>
    <property type="project" value="UniProtKB-KW"/>
</dbReference>
<accession>I0YQQ7</accession>
<sequence length="330" mass="35192">QSVLTAALEAGVTTFLFDGPSTALAHDWSQLARFTAVSVDGTDIRELTSNKRLGQHRSVSSGEELKALQSESIADGITVLDMADWRIIPAENLQGSGAQLMPIATSAADAKIMLEALETGTDGVVLRTDTAAQVWLQQKEAKDAERLEYEVGTVTRLEPVGMGDRVCVDLASLLVPGEGLLVGSFARALFLVHSECSESAYINSRPFRVNAGPVHAYAAAPGGSTAYLAELKSGSEVLVADAQGRQRVAIVGRVKVERRPLVLLEAETPDGEAHSLLLQNAETVRLIGPSEPLGKAVSVSELQVGQAVYVRRQAAARHTGISIDEFIRER</sequence>
<reference evidence="5 6" key="1">
    <citation type="journal article" date="2012" name="Genome Biol.">
        <title>The genome of the polar eukaryotic microalga coccomyxa subellipsoidea reveals traits of cold adaptation.</title>
        <authorList>
            <person name="Blanc G."/>
            <person name="Agarkova I."/>
            <person name="Grimwood J."/>
            <person name="Kuo A."/>
            <person name="Brueggeman A."/>
            <person name="Dunigan D."/>
            <person name="Gurnon J."/>
            <person name="Ladunga I."/>
            <person name="Lindquist E."/>
            <person name="Lucas S."/>
            <person name="Pangilinan J."/>
            <person name="Proschold T."/>
            <person name="Salamov A."/>
            <person name="Schmutz J."/>
            <person name="Weeks D."/>
            <person name="Yamada T."/>
            <person name="Claverie J.M."/>
            <person name="Grigoriev I."/>
            <person name="Van Etten J."/>
            <person name="Lomsadze A."/>
            <person name="Borodovsky M."/>
        </authorList>
    </citation>
    <scope>NUCLEOTIDE SEQUENCE [LARGE SCALE GENOMIC DNA]</scope>
    <source>
        <strain evidence="5 6">C-169</strain>
    </source>
</reference>